<evidence type="ECO:0000313" key="11">
    <source>
        <dbReference type="RefSeq" id="XP_019706751.1"/>
    </source>
</evidence>
<dbReference type="GO" id="GO:0016020">
    <property type="term" value="C:membrane"/>
    <property type="evidence" value="ECO:0007669"/>
    <property type="project" value="GOC"/>
</dbReference>
<keyword evidence="9" id="KW-0443">Lipid metabolism</keyword>
<dbReference type="HAMAP" id="MF_00409">
    <property type="entry name" value="LpxK"/>
    <property type="match status" value="1"/>
</dbReference>
<dbReference type="NCBIfam" id="TIGR00682">
    <property type="entry name" value="lpxK"/>
    <property type="match status" value="1"/>
</dbReference>
<dbReference type="Proteomes" id="UP000504607">
    <property type="component" value="Chromosome 6"/>
</dbReference>
<dbReference type="InParanoid" id="A0A6J0PJK4"/>
<keyword evidence="6" id="KW-0547">Nucleotide-binding</keyword>
<dbReference type="GO" id="GO:0005524">
    <property type="term" value="F:ATP binding"/>
    <property type="evidence" value="ECO:0007669"/>
    <property type="project" value="UniProtKB-KW"/>
</dbReference>
<accession>A0A6J0PJK4</accession>
<protein>
    <recommendedName>
        <fullName evidence="2">tetraacyldisaccharide 4'-kinase</fullName>
        <ecNumber evidence="2">2.7.1.130</ecNumber>
    </recommendedName>
</protein>
<keyword evidence="3" id="KW-0444">Lipid biosynthesis</keyword>
<dbReference type="GO" id="GO:0009245">
    <property type="term" value="P:lipid A biosynthetic process"/>
    <property type="evidence" value="ECO:0007669"/>
    <property type="project" value="UniProtKB-KW"/>
</dbReference>
<dbReference type="UniPathway" id="UPA00359">
    <property type="reaction ID" value="UER00482"/>
</dbReference>
<evidence type="ECO:0000256" key="6">
    <source>
        <dbReference type="ARBA" id="ARBA00022741"/>
    </source>
</evidence>
<keyword evidence="7" id="KW-0418">Kinase</keyword>
<evidence type="ECO:0000256" key="1">
    <source>
        <dbReference type="ARBA" id="ARBA00004870"/>
    </source>
</evidence>
<evidence type="ECO:0000256" key="4">
    <source>
        <dbReference type="ARBA" id="ARBA00022556"/>
    </source>
</evidence>
<dbReference type="PANTHER" id="PTHR42724:SF1">
    <property type="entry name" value="TETRAACYLDISACCHARIDE 4'-KINASE, MITOCHONDRIAL-RELATED"/>
    <property type="match status" value="1"/>
</dbReference>
<sequence>MERLKHVVTQIAITPDCRLSELPLLHRSLLPLLSLASSIYRFSLFLRRRLYFSGLVHQRRLPVPVISVGNLTWGGNGKTPMVEFIARLLDEAGIGPLILTRGYSGGDEAKMLHRHLLQTSARIGVGANRIATAASMFERHGYVNSCDTLSEKLSSPYKSVSGPKDERIGVVILDDGMQHWRVLHDVEIVMLNGLMPWGNNHLLPRGPLRESPSALVRADIVVIHHADLVCVPDTQLRMIESTVHNIDATLPVFHSRMAPSHFFEVKNPHSRLSPRTVQNMVVLCVSAIGFPNAFAQAISKIGPLHVDRLDFSDHHLIQADDIEMITERLGRLKHEFNVEAIVVVTEKDYDRDPVILKQLCCLKVLVLCSSLQIMPLSAWTKENFRMNLKKHLIDSLQEMNKK</sequence>
<evidence type="ECO:0000313" key="10">
    <source>
        <dbReference type="Proteomes" id="UP000504607"/>
    </source>
</evidence>
<name>A0A6J0PJK4_ELAGV</name>
<dbReference type="EC" id="2.7.1.130" evidence="2"/>
<dbReference type="RefSeq" id="XP_019706751.1">
    <property type="nucleotide sequence ID" value="XM_019851192.2"/>
</dbReference>
<dbReference type="AlphaFoldDB" id="A0A6J0PJK4"/>
<reference evidence="11" key="1">
    <citation type="submission" date="2025-08" db="UniProtKB">
        <authorList>
            <consortium name="RefSeq"/>
        </authorList>
    </citation>
    <scope>IDENTIFICATION</scope>
</reference>
<dbReference type="PANTHER" id="PTHR42724">
    <property type="entry name" value="TETRAACYLDISACCHARIDE 4'-KINASE"/>
    <property type="match status" value="1"/>
</dbReference>
<dbReference type="GeneID" id="105046825"/>
<keyword evidence="8" id="KW-0067">ATP-binding</keyword>
<keyword evidence="4" id="KW-0441">Lipid A biosynthesis</keyword>
<comment type="pathway">
    <text evidence="1">Glycolipid biosynthesis; lipid IV(A) biosynthesis; lipid IV(A) from (3R)-3-hydroxytetradecanoyl-[acyl-carrier-protein] and UDP-N-acetyl-alpha-D-glucosamine: step 6/6.</text>
</comment>
<dbReference type="InterPro" id="IPR003758">
    <property type="entry name" value="LpxK"/>
</dbReference>
<evidence type="ECO:0000256" key="7">
    <source>
        <dbReference type="ARBA" id="ARBA00022777"/>
    </source>
</evidence>
<dbReference type="Pfam" id="PF02606">
    <property type="entry name" value="LpxK"/>
    <property type="match status" value="1"/>
</dbReference>
<gene>
    <name evidence="11" type="primary">LOC105046825</name>
</gene>
<evidence type="ECO:0000256" key="2">
    <source>
        <dbReference type="ARBA" id="ARBA00012071"/>
    </source>
</evidence>
<evidence type="ECO:0000256" key="9">
    <source>
        <dbReference type="ARBA" id="ARBA00023098"/>
    </source>
</evidence>
<keyword evidence="5" id="KW-0808">Transferase</keyword>
<organism evidence="10 11">
    <name type="scientific">Elaeis guineensis var. tenera</name>
    <name type="common">Oil palm</name>
    <dbReference type="NCBI Taxonomy" id="51953"/>
    <lineage>
        <taxon>Eukaryota</taxon>
        <taxon>Viridiplantae</taxon>
        <taxon>Streptophyta</taxon>
        <taxon>Embryophyta</taxon>
        <taxon>Tracheophyta</taxon>
        <taxon>Spermatophyta</taxon>
        <taxon>Magnoliopsida</taxon>
        <taxon>Liliopsida</taxon>
        <taxon>Arecaceae</taxon>
        <taxon>Arecoideae</taxon>
        <taxon>Cocoseae</taxon>
        <taxon>Elaeidinae</taxon>
        <taxon>Elaeis</taxon>
    </lineage>
</organism>
<dbReference type="GO" id="GO:0009029">
    <property type="term" value="F:lipid-A 4'-kinase activity"/>
    <property type="evidence" value="ECO:0007669"/>
    <property type="project" value="UniProtKB-EC"/>
</dbReference>
<proteinExistence type="inferred from homology"/>
<evidence type="ECO:0000256" key="5">
    <source>
        <dbReference type="ARBA" id="ARBA00022679"/>
    </source>
</evidence>
<dbReference type="OrthoDB" id="10266567at2759"/>
<keyword evidence="10" id="KW-1185">Reference proteome</keyword>
<evidence type="ECO:0000256" key="8">
    <source>
        <dbReference type="ARBA" id="ARBA00022840"/>
    </source>
</evidence>
<evidence type="ECO:0000256" key="3">
    <source>
        <dbReference type="ARBA" id="ARBA00022516"/>
    </source>
</evidence>